<feature type="region of interest" description="Disordered" evidence="2">
    <location>
        <begin position="200"/>
        <end position="219"/>
    </location>
</feature>
<dbReference type="InterPro" id="IPR058593">
    <property type="entry name" value="ARB_07466-like_C"/>
</dbReference>
<dbReference type="AlphaFoldDB" id="A0A8J3W7F9"/>
<dbReference type="EMBL" id="BOOH01000043">
    <property type="protein sequence ID" value="GIH78767.1"/>
    <property type="molecule type" value="Genomic_DNA"/>
</dbReference>
<dbReference type="Proteomes" id="UP000616724">
    <property type="component" value="Unassembled WGS sequence"/>
</dbReference>
<reference evidence="4 5" key="1">
    <citation type="submission" date="2021-01" db="EMBL/GenBank/DDBJ databases">
        <title>Whole genome shotgun sequence of Planobispora longispora NBRC 13918.</title>
        <authorList>
            <person name="Komaki H."/>
            <person name="Tamura T."/>
        </authorList>
    </citation>
    <scope>NUCLEOTIDE SEQUENCE [LARGE SCALE GENOMIC DNA]</scope>
    <source>
        <strain evidence="4 5">NBRC 13918</strain>
    </source>
</reference>
<dbReference type="RefSeq" id="WP_203893262.1">
    <property type="nucleotide sequence ID" value="NZ_BOOH01000043.1"/>
</dbReference>
<sequence length="330" mass="36054">MAAASPASPTSRASATLRHRTVVAACLMLAFVLGVPTAGSAAPKPTEAELRKDLAKLNKKVDTLIEAYAAKRESLAKAQKAEGVAKKNLRKAEESLTAAKGEVDAIAQLRYQSGASSLPVLMFSDNMSGAALMEQLTAQQSAHLEGFARSRDDRKKAAELAARLTERIRGEAEEVEEQREEAEGVIRDIKKKLDQLVPVGSGRRSNGTWTPQLPNGSDNITDRTRNMRNTIGRYFKLTHVVGCYRYDTFGEHPLGRACDFMMSSGGAMPSAAGVRLGDEIAAWAIKNRAKLGVKYVIWRQRINHGSGWRFMSDRGGVTANHYDHVHISMF</sequence>
<comment type="caution">
    <text evidence="4">The sequence shown here is derived from an EMBL/GenBank/DDBJ whole genome shotgun (WGS) entry which is preliminary data.</text>
</comment>
<keyword evidence="5" id="KW-1185">Reference proteome</keyword>
<dbReference type="Pfam" id="PF26571">
    <property type="entry name" value="VldE"/>
    <property type="match status" value="1"/>
</dbReference>
<evidence type="ECO:0000259" key="3">
    <source>
        <dbReference type="Pfam" id="PF26571"/>
    </source>
</evidence>
<feature type="domain" description="ARB-07466-like C-terminal" evidence="3">
    <location>
        <begin position="217"/>
        <end position="322"/>
    </location>
</feature>
<keyword evidence="1" id="KW-0175">Coiled coil</keyword>
<accession>A0A8J3W7F9</accession>
<feature type="coiled-coil region" evidence="1">
    <location>
        <begin position="161"/>
        <end position="195"/>
    </location>
</feature>
<evidence type="ECO:0000313" key="4">
    <source>
        <dbReference type="EMBL" id="GIH78767.1"/>
    </source>
</evidence>
<protein>
    <recommendedName>
        <fullName evidence="3">ARB-07466-like C-terminal domain-containing protein</fullName>
    </recommendedName>
</protein>
<evidence type="ECO:0000256" key="2">
    <source>
        <dbReference type="SAM" id="MobiDB-lite"/>
    </source>
</evidence>
<proteinExistence type="predicted"/>
<gene>
    <name evidence="4" type="ORF">Plo01_51960</name>
</gene>
<evidence type="ECO:0000313" key="5">
    <source>
        <dbReference type="Proteomes" id="UP000616724"/>
    </source>
</evidence>
<evidence type="ECO:0000256" key="1">
    <source>
        <dbReference type="SAM" id="Coils"/>
    </source>
</evidence>
<name>A0A8J3W7F9_9ACTN</name>
<feature type="compositionally biased region" description="Polar residues" evidence="2">
    <location>
        <begin position="203"/>
        <end position="219"/>
    </location>
</feature>
<feature type="coiled-coil region" evidence="1">
    <location>
        <begin position="47"/>
        <end position="74"/>
    </location>
</feature>
<organism evidence="4 5">
    <name type="scientific">Planobispora longispora</name>
    <dbReference type="NCBI Taxonomy" id="28887"/>
    <lineage>
        <taxon>Bacteria</taxon>
        <taxon>Bacillati</taxon>
        <taxon>Actinomycetota</taxon>
        <taxon>Actinomycetes</taxon>
        <taxon>Streptosporangiales</taxon>
        <taxon>Streptosporangiaceae</taxon>
        <taxon>Planobispora</taxon>
    </lineage>
</organism>